<evidence type="ECO:0008006" key="4">
    <source>
        <dbReference type="Google" id="ProtNLM"/>
    </source>
</evidence>
<dbReference type="Proteomes" id="UP000838160">
    <property type="component" value="Unassembled WGS sequence"/>
</dbReference>
<feature type="signal peptide" evidence="1">
    <location>
        <begin position="1"/>
        <end position="19"/>
    </location>
</feature>
<evidence type="ECO:0000256" key="1">
    <source>
        <dbReference type="SAM" id="SignalP"/>
    </source>
</evidence>
<proteinExistence type="predicted"/>
<dbReference type="RefSeq" id="WP_237484196.1">
    <property type="nucleotide sequence ID" value="NZ_CAKLCM010000002.1"/>
</dbReference>
<organism evidence="2 3">
    <name type="scientific">Vibrio hippocampi</name>
    <dbReference type="NCBI Taxonomy" id="654686"/>
    <lineage>
        <taxon>Bacteria</taxon>
        <taxon>Pseudomonadati</taxon>
        <taxon>Pseudomonadota</taxon>
        <taxon>Gammaproteobacteria</taxon>
        <taxon>Vibrionales</taxon>
        <taxon>Vibrionaceae</taxon>
        <taxon>Vibrio</taxon>
    </lineage>
</organism>
<comment type="caution">
    <text evidence="2">The sequence shown here is derived from an EMBL/GenBank/DDBJ whole genome shotgun (WGS) entry which is preliminary data.</text>
</comment>
<evidence type="ECO:0000313" key="3">
    <source>
        <dbReference type="Proteomes" id="UP000838160"/>
    </source>
</evidence>
<accession>A0ABM8ZGQ9</accession>
<dbReference type="EMBL" id="CAKLCM010000002">
    <property type="protein sequence ID" value="CAH0525686.1"/>
    <property type="molecule type" value="Genomic_DNA"/>
</dbReference>
<reference evidence="2" key="1">
    <citation type="submission" date="2021-12" db="EMBL/GenBank/DDBJ databases">
        <authorList>
            <person name="Rodrigo-Torres L."/>
            <person name="Arahal R. D."/>
            <person name="Lucena T."/>
        </authorList>
    </citation>
    <scope>NUCLEOTIDE SEQUENCE</scope>
    <source>
        <strain evidence="2">CECT 8226</strain>
    </source>
</reference>
<name>A0ABM8ZGQ9_9VIBR</name>
<evidence type="ECO:0000313" key="2">
    <source>
        <dbReference type="EMBL" id="CAH0525686.1"/>
    </source>
</evidence>
<gene>
    <name evidence="2" type="ORF">VHP8226_01216</name>
</gene>
<protein>
    <recommendedName>
        <fullName evidence="4">Outer membrane protein beta-barrel domain-containing protein</fullName>
    </recommendedName>
</protein>
<keyword evidence="1" id="KW-0732">Signal</keyword>
<keyword evidence="3" id="KW-1185">Reference proteome</keyword>
<feature type="chain" id="PRO_5045943522" description="Outer membrane protein beta-barrel domain-containing protein" evidence="1">
    <location>
        <begin position="20"/>
        <end position="224"/>
    </location>
</feature>
<sequence length="224" mass="24910">MKTISMACGAVMLCSSAFAGIDLSIERDVVELGVTAPVTDNTYLYIGGDSSEWVGMGLGYHAFISPRWKIDSYYEYGIKNDWLLSEMVGADGVKTNTHLVKLSASRFFNGYSVKFGVTGEFIRNGFTWITVDDANKYSAYVAGAKYLQHVYLSSKFEYHYSQDKSDMVDFNQGQASEYELSLGTMKSIFNVFPYATVSALVPNGVYYGMNKADYSWTIGGRLSF</sequence>